<dbReference type="Proteomes" id="UP000094893">
    <property type="component" value="Unassembled WGS sequence"/>
</dbReference>
<evidence type="ECO:0000313" key="4">
    <source>
        <dbReference type="Proteomes" id="UP000095008"/>
    </source>
</evidence>
<accession>A0A1C2J5W1</accession>
<dbReference type="STRING" id="930.GCA_002079865_02794"/>
<evidence type="ECO:0000313" key="3">
    <source>
        <dbReference type="Proteomes" id="UP000094893"/>
    </source>
</evidence>
<dbReference type="AlphaFoldDB" id="A0A1C2J5W1"/>
<dbReference type="EMBL" id="LWSA01000090">
    <property type="protein sequence ID" value="OCX73902.1"/>
    <property type="molecule type" value="Genomic_DNA"/>
</dbReference>
<proteinExistence type="predicted"/>
<dbReference type="Proteomes" id="UP000095008">
    <property type="component" value="Unassembled WGS sequence"/>
</dbReference>
<evidence type="ECO:0000313" key="2">
    <source>
        <dbReference type="EMBL" id="OCX73902.1"/>
    </source>
</evidence>
<gene>
    <name evidence="1" type="ORF">A6M23_09120</name>
    <name evidence="2" type="ORF">A6P07_07165</name>
</gene>
<organism evidence="2 3">
    <name type="scientific">Acidithiobacillus thiooxidans</name>
    <name type="common">Thiobacillus thiooxidans</name>
    <dbReference type="NCBI Taxonomy" id="930"/>
    <lineage>
        <taxon>Bacteria</taxon>
        <taxon>Pseudomonadati</taxon>
        <taxon>Pseudomonadota</taxon>
        <taxon>Acidithiobacillia</taxon>
        <taxon>Acidithiobacillales</taxon>
        <taxon>Acidithiobacillaceae</taxon>
        <taxon>Acidithiobacillus</taxon>
    </lineage>
</organism>
<protein>
    <submittedName>
        <fullName evidence="2">Uncharacterized protein</fullName>
    </submittedName>
</protein>
<sequence>MSALPLSVRKQYWRSLTRQDVIPYLRLYPHIVEELRAALRDALQEIPEIPCREHISSREQPHYKGYDGKPLGGTAC</sequence>
<comment type="caution">
    <text evidence="2">The sequence shown here is derived from an EMBL/GenBank/DDBJ whole genome shotgun (WGS) entry which is preliminary data.</text>
</comment>
<name>A0A1C2J5W1_ACITH</name>
<keyword evidence="4" id="KW-1185">Reference proteome</keyword>
<evidence type="ECO:0000313" key="1">
    <source>
        <dbReference type="EMBL" id="OCX72767.1"/>
    </source>
</evidence>
<dbReference type="RefSeq" id="WP_024894735.1">
    <property type="nucleotide sequence ID" value="NZ_JAAOMO010000215.1"/>
</dbReference>
<dbReference type="EMBL" id="LWRY01000101">
    <property type="protein sequence ID" value="OCX72767.1"/>
    <property type="molecule type" value="Genomic_DNA"/>
</dbReference>
<reference evidence="2 3" key="1">
    <citation type="journal article" date="2016" name="Int. J. Mol. Sci.">
        <title>Comparative genomics of the extreme acidophile Acidithiobacillus thiooxidans reveals intraspecific divergence and niche adaptation.</title>
        <authorList>
            <person name="Zhang X."/>
            <person name="Feng X."/>
            <person name="Tao J."/>
            <person name="Ma L."/>
            <person name="Xiao Y."/>
            <person name="Liang Y."/>
            <person name="Liu X."/>
            <person name="Yin H."/>
        </authorList>
    </citation>
    <scope>NUCLEOTIDE SEQUENCE [LARGE SCALE GENOMIC DNA]</scope>
    <source>
        <strain evidence="2 3">A02</strain>
        <strain evidence="1">DXS-W</strain>
    </source>
</reference>